<name>A0ACB9YXE4_9PEZI</name>
<dbReference type="EMBL" id="MU393492">
    <property type="protein sequence ID" value="KAI4864085.1"/>
    <property type="molecule type" value="Genomic_DNA"/>
</dbReference>
<accession>A0ACB9YXE4</accession>
<comment type="caution">
    <text evidence="1">The sequence shown here is derived from an EMBL/GenBank/DDBJ whole genome shotgun (WGS) entry which is preliminary data.</text>
</comment>
<evidence type="ECO:0000313" key="2">
    <source>
        <dbReference type="Proteomes" id="UP001497700"/>
    </source>
</evidence>
<protein>
    <submittedName>
        <fullName evidence="1">Uncharacterized protein</fullName>
    </submittedName>
</protein>
<proteinExistence type="predicted"/>
<evidence type="ECO:0000313" key="1">
    <source>
        <dbReference type="EMBL" id="KAI4864085.1"/>
    </source>
</evidence>
<reference evidence="1 2" key="1">
    <citation type="journal article" date="2022" name="New Phytol.">
        <title>Ecological generalism drives hyperdiversity of secondary metabolite gene clusters in xylarialean endophytes.</title>
        <authorList>
            <person name="Franco M.E.E."/>
            <person name="Wisecaver J.H."/>
            <person name="Arnold A.E."/>
            <person name="Ju Y.M."/>
            <person name="Slot J.C."/>
            <person name="Ahrendt S."/>
            <person name="Moore L.P."/>
            <person name="Eastman K.E."/>
            <person name="Scott K."/>
            <person name="Konkel Z."/>
            <person name="Mondo S.J."/>
            <person name="Kuo A."/>
            <person name="Hayes R.D."/>
            <person name="Haridas S."/>
            <person name="Andreopoulos B."/>
            <person name="Riley R."/>
            <person name="LaButti K."/>
            <person name="Pangilinan J."/>
            <person name="Lipzen A."/>
            <person name="Amirebrahimi M."/>
            <person name="Yan J."/>
            <person name="Adam C."/>
            <person name="Keymanesh K."/>
            <person name="Ng V."/>
            <person name="Louie K."/>
            <person name="Northen T."/>
            <person name="Drula E."/>
            <person name="Henrissat B."/>
            <person name="Hsieh H.M."/>
            <person name="Youens-Clark K."/>
            <person name="Lutzoni F."/>
            <person name="Miadlikowska J."/>
            <person name="Eastwood D.C."/>
            <person name="Hamelin R.C."/>
            <person name="Grigoriev I.V."/>
            <person name="U'Ren J.M."/>
        </authorList>
    </citation>
    <scope>NUCLEOTIDE SEQUENCE [LARGE SCALE GENOMIC DNA]</scope>
    <source>
        <strain evidence="1 2">CBS 119005</strain>
    </source>
</reference>
<keyword evidence="2" id="KW-1185">Reference proteome</keyword>
<sequence>MDESSPLKATTPKRKRDDIVNERRIFNTSPTSSNLPRSIFTFQPPALNPAERRRSDPIEDGNSSPRSKVAQKFQELALGGGSGGGVTHKDKADGTIITETGAKTESSDEASVKRVTESPRFSPELSVFDFEAGSTTSSLAADEMQLDDDDGNNTSRKRIRLPHHHDFTLVGSKEEASLSESVSDQSSEPRYMLQTDVDPTILRTGKSGGSGRLQKSYPSINRLSESKSRSRRRAGTPPLSKRRTVEPPGDEEPIIIDPIRAALTWHEDEITVYDPEDKDDDGTGINGIGFKPTPAIAYARAQRRKQQLAEYRKREESEARAKRSQRRREQFGDVPQLDRKESLVRVRFSEAGPTTVAT</sequence>
<organism evidence="1 2">
    <name type="scientific">Hypoxylon rubiginosum</name>
    <dbReference type="NCBI Taxonomy" id="110542"/>
    <lineage>
        <taxon>Eukaryota</taxon>
        <taxon>Fungi</taxon>
        <taxon>Dikarya</taxon>
        <taxon>Ascomycota</taxon>
        <taxon>Pezizomycotina</taxon>
        <taxon>Sordariomycetes</taxon>
        <taxon>Xylariomycetidae</taxon>
        <taxon>Xylariales</taxon>
        <taxon>Hypoxylaceae</taxon>
        <taxon>Hypoxylon</taxon>
    </lineage>
</organism>
<gene>
    <name evidence="1" type="ORF">F4820DRAFT_350399</name>
</gene>
<dbReference type="Proteomes" id="UP001497700">
    <property type="component" value="Unassembled WGS sequence"/>
</dbReference>